<reference evidence="10 11" key="1">
    <citation type="submission" date="2019-02" db="EMBL/GenBank/DDBJ databases">
        <title>Deep-cultivation of Planctomycetes and their phenomic and genomic characterization uncovers novel biology.</title>
        <authorList>
            <person name="Wiegand S."/>
            <person name="Jogler M."/>
            <person name="Boedeker C."/>
            <person name="Pinto D."/>
            <person name="Vollmers J."/>
            <person name="Rivas-Marin E."/>
            <person name="Kohn T."/>
            <person name="Peeters S.H."/>
            <person name="Heuer A."/>
            <person name="Rast P."/>
            <person name="Oberbeckmann S."/>
            <person name="Bunk B."/>
            <person name="Jeske O."/>
            <person name="Meyerdierks A."/>
            <person name="Storesund J.E."/>
            <person name="Kallscheuer N."/>
            <person name="Luecker S."/>
            <person name="Lage O.M."/>
            <person name="Pohl T."/>
            <person name="Merkel B.J."/>
            <person name="Hornburger P."/>
            <person name="Mueller R.-W."/>
            <person name="Bruemmer F."/>
            <person name="Labrenz M."/>
            <person name="Spormann A.M."/>
            <person name="Op Den Camp H."/>
            <person name="Overmann J."/>
            <person name="Amann R."/>
            <person name="Jetten M.S.M."/>
            <person name="Mascher T."/>
            <person name="Medema M.H."/>
            <person name="Devos D.P."/>
            <person name="Kaster A.-K."/>
            <person name="Ovreas L."/>
            <person name="Rohde M."/>
            <person name="Galperin M.Y."/>
            <person name="Jogler C."/>
        </authorList>
    </citation>
    <scope>NUCLEOTIDE SEQUENCE [LARGE SCALE GENOMIC DNA]</scope>
    <source>
        <strain evidence="10 11">V7</strain>
    </source>
</reference>
<keyword evidence="5 10" id="KW-0378">Hydrolase</keyword>
<dbReference type="InterPro" id="IPR017850">
    <property type="entry name" value="Alkaline_phosphatase_core_sf"/>
</dbReference>
<dbReference type="OrthoDB" id="236884at2"/>
<dbReference type="Proteomes" id="UP000316476">
    <property type="component" value="Unassembled WGS sequence"/>
</dbReference>
<keyword evidence="3" id="KW-0479">Metal-binding</keyword>
<evidence type="ECO:0000256" key="2">
    <source>
        <dbReference type="ARBA" id="ARBA00008779"/>
    </source>
</evidence>
<dbReference type="PANTHER" id="PTHR45953">
    <property type="entry name" value="IDURONATE 2-SULFATASE"/>
    <property type="match status" value="1"/>
</dbReference>
<evidence type="ECO:0000256" key="5">
    <source>
        <dbReference type="ARBA" id="ARBA00022801"/>
    </source>
</evidence>
<dbReference type="GO" id="GO:0047753">
    <property type="term" value="F:choline-sulfatase activity"/>
    <property type="evidence" value="ECO:0007669"/>
    <property type="project" value="UniProtKB-EC"/>
</dbReference>
<dbReference type="EMBL" id="SJPZ01000001">
    <property type="protein sequence ID" value="TWU64594.1"/>
    <property type="molecule type" value="Genomic_DNA"/>
</dbReference>
<dbReference type="EC" id="3.1.6.6" evidence="10"/>
<evidence type="ECO:0000313" key="10">
    <source>
        <dbReference type="EMBL" id="TWU64594.1"/>
    </source>
</evidence>
<feature type="domain" description="Sulfatase N-terminal" evidence="9">
    <location>
        <begin position="26"/>
        <end position="367"/>
    </location>
</feature>
<dbReference type="InterPro" id="IPR000917">
    <property type="entry name" value="Sulfatase_N"/>
</dbReference>
<feature type="chain" id="PRO_5022847175" evidence="8">
    <location>
        <begin position="24"/>
        <end position="478"/>
    </location>
</feature>
<dbReference type="AlphaFoldDB" id="A0A5C6FQP8"/>
<dbReference type="PROSITE" id="PS00149">
    <property type="entry name" value="SULFATASE_2"/>
    <property type="match status" value="1"/>
</dbReference>
<feature type="region of interest" description="Disordered" evidence="7">
    <location>
        <begin position="448"/>
        <end position="478"/>
    </location>
</feature>
<evidence type="ECO:0000256" key="1">
    <source>
        <dbReference type="ARBA" id="ARBA00001913"/>
    </source>
</evidence>
<dbReference type="GO" id="GO:0004423">
    <property type="term" value="F:iduronate-2-sulfatase activity"/>
    <property type="evidence" value="ECO:0007669"/>
    <property type="project" value="InterPro"/>
</dbReference>
<accession>A0A5C6FQP8</accession>
<dbReference type="InterPro" id="IPR024607">
    <property type="entry name" value="Sulfatase_CS"/>
</dbReference>
<gene>
    <name evidence="10" type="primary">betC_1</name>
    <name evidence="10" type="ORF">V7x_01380</name>
</gene>
<protein>
    <submittedName>
        <fullName evidence="10">Choline-sulfatase</fullName>
        <ecNumber evidence="10">3.1.6.6</ecNumber>
    </submittedName>
</protein>
<evidence type="ECO:0000256" key="3">
    <source>
        <dbReference type="ARBA" id="ARBA00022723"/>
    </source>
</evidence>
<comment type="cofactor">
    <cofactor evidence="1">
        <name>Ca(2+)</name>
        <dbReference type="ChEBI" id="CHEBI:29108"/>
    </cofactor>
</comment>
<dbReference type="GO" id="GO:0046872">
    <property type="term" value="F:metal ion binding"/>
    <property type="evidence" value="ECO:0007669"/>
    <property type="project" value="UniProtKB-KW"/>
</dbReference>
<dbReference type="SUPFAM" id="SSF53649">
    <property type="entry name" value="Alkaline phosphatase-like"/>
    <property type="match status" value="1"/>
</dbReference>
<evidence type="ECO:0000256" key="8">
    <source>
        <dbReference type="SAM" id="SignalP"/>
    </source>
</evidence>
<evidence type="ECO:0000256" key="6">
    <source>
        <dbReference type="ARBA" id="ARBA00022837"/>
    </source>
</evidence>
<evidence type="ECO:0000259" key="9">
    <source>
        <dbReference type="Pfam" id="PF00884"/>
    </source>
</evidence>
<dbReference type="GO" id="GO:0005737">
    <property type="term" value="C:cytoplasm"/>
    <property type="evidence" value="ECO:0007669"/>
    <property type="project" value="TreeGrafter"/>
</dbReference>
<evidence type="ECO:0000313" key="11">
    <source>
        <dbReference type="Proteomes" id="UP000316476"/>
    </source>
</evidence>
<feature type="compositionally biased region" description="Basic and acidic residues" evidence="7">
    <location>
        <begin position="469"/>
        <end position="478"/>
    </location>
</feature>
<feature type="signal peptide" evidence="8">
    <location>
        <begin position="1"/>
        <end position="23"/>
    </location>
</feature>
<dbReference type="CDD" id="cd16030">
    <property type="entry name" value="iduronate-2-sulfatase"/>
    <property type="match status" value="1"/>
</dbReference>
<dbReference type="Pfam" id="PF00884">
    <property type="entry name" value="Sulfatase"/>
    <property type="match status" value="1"/>
</dbReference>
<evidence type="ECO:0000256" key="4">
    <source>
        <dbReference type="ARBA" id="ARBA00022729"/>
    </source>
</evidence>
<sequence length="478" mass="53753" precursor="true">MNRFLILLGILQLSLGICADASAEQPNVLFIAIDDLNDWVGCLEGHPQVQTPNIDRLAKRGVSFANAHCQAPICMPSRTSLLTSTYPWQNGVYMIEQDLADAPELKNATTLPQYFRDHGYTTLAAGKIYHRPKHGQHGWDQWGGRTGWNWMGDLVGPEGVSGLPSPSIFDFGPIPVEDSQMNDAQTTQWAIERLGETHDQPFFLAVGLITPHLPLFTPAKYYEMYPLRDVQLPPVLPGDLDDLPPLGRKFTRYFDTTPLSHLNVLRYGVWNKAVASYLACASFTDACVGQLLDALDRSEHADNTVIVLWSDHGFHLGEKMHWEKRSLWEESTRVPLIFAGPGVKSSNQACSRPVGLIDIYPTLVELCDLPANAELQGRSLVPLLSDPAMTWNHPALTTHHPGNHAVRTERWRYIRYANGDEELYDHNNDPNEWHNLAAEPSMTEIKKQLGSHLPTSEAPYAPRLPRQKFTQEFDWSRP</sequence>
<comment type="caution">
    <text evidence="10">The sequence shown here is derived from an EMBL/GenBank/DDBJ whole genome shotgun (WGS) entry which is preliminary data.</text>
</comment>
<dbReference type="PANTHER" id="PTHR45953:SF1">
    <property type="entry name" value="IDURONATE 2-SULFATASE"/>
    <property type="match status" value="1"/>
</dbReference>
<organism evidence="10 11">
    <name type="scientific">Crateriforma conspicua</name>
    <dbReference type="NCBI Taxonomy" id="2527996"/>
    <lineage>
        <taxon>Bacteria</taxon>
        <taxon>Pseudomonadati</taxon>
        <taxon>Planctomycetota</taxon>
        <taxon>Planctomycetia</taxon>
        <taxon>Planctomycetales</taxon>
        <taxon>Planctomycetaceae</taxon>
        <taxon>Crateriforma</taxon>
    </lineage>
</organism>
<dbReference type="RefSeq" id="WP_146410249.1">
    <property type="nucleotide sequence ID" value="NZ_SJPZ01000001.1"/>
</dbReference>
<proteinExistence type="inferred from homology"/>
<keyword evidence="4 8" id="KW-0732">Signal</keyword>
<name>A0A5C6FQP8_9PLAN</name>
<comment type="similarity">
    <text evidence="2">Belongs to the sulfatase family.</text>
</comment>
<dbReference type="Gene3D" id="3.40.720.10">
    <property type="entry name" value="Alkaline Phosphatase, subunit A"/>
    <property type="match status" value="1"/>
</dbReference>
<keyword evidence="6" id="KW-0106">Calcium</keyword>
<dbReference type="InterPro" id="IPR035874">
    <property type="entry name" value="IDS"/>
</dbReference>
<evidence type="ECO:0000256" key="7">
    <source>
        <dbReference type="SAM" id="MobiDB-lite"/>
    </source>
</evidence>